<dbReference type="InterPro" id="IPR028325">
    <property type="entry name" value="VG_K_chnl"/>
</dbReference>
<feature type="transmembrane region" description="Helical" evidence="9">
    <location>
        <begin position="220"/>
        <end position="239"/>
    </location>
</feature>
<dbReference type="SUPFAM" id="SSF81324">
    <property type="entry name" value="Voltage-gated potassium channels"/>
    <property type="match status" value="1"/>
</dbReference>
<reference evidence="11 12" key="1">
    <citation type="submission" date="2019-07" db="EMBL/GenBank/DDBJ databases">
        <title>Genomic Encyclopedia of Archaeal and Bacterial Type Strains, Phase II (KMG-II): from individual species to whole genera.</title>
        <authorList>
            <person name="Goeker M."/>
        </authorList>
    </citation>
    <scope>NUCLEOTIDE SEQUENCE [LARGE SCALE GENOMIC DNA]</scope>
    <source>
        <strain evidence="11 12">DSM 46842</strain>
    </source>
</reference>
<evidence type="ECO:0000256" key="6">
    <source>
        <dbReference type="ARBA" id="ARBA00023136"/>
    </source>
</evidence>
<dbReference type="AlphaFoldDB" id="A0A5S5CUZ8"/>
<dbReference type="InterPro" id="IPR013099">
    <property type="entry name" value="K_chnl_dom"/>
</dbReference>
<keyword evidence="7 11" id="KW-0407">Ion channel</keyword>
<dbReference type="Gene3D" id="1.20.5.110">
    <property type="match status" value="1"/>
</dbReference>
<evidence type="ECO:0000256" key="8">
    <source>
        <dbReference type="SAM" id="MobiDB-lite"/>
    </source>
</evidence>
<feature type="transmembrane region" description="Helical" evidence="9">
    <location>
        <begin position="87"/>
        <end position="105"/>
    </location>
</feature>
<evidence type="ECO:0000256" key="3">
    <source>
        <dbReference type="ARBA" id="ARBA00022692"/>
    </source>
</evidence>
<keyword evidence="5" id="KW-0406">Ion transport</keyword>
<organism evidence="11 12">
    <name type="scientific">Blastococcus xanthinilyticus</name>
    <dbReference type="NCBI Taxonomy" id="1564164"/>
    <lineage>
        <taxon>Bacteria</taxon>
        <taxon>Bacillati</taxon>
        <taxon>Actinomycetota</taxon>
        <taxon>Actinomycetes</taxon>
        <taxon>Geodermatophilales</taxon>
        <taxon>Geodermatophilaceae</taxon>
        <taxon>Blastococcus</taxon>
    </lineage>
</organism>
<dbReference type="EMBL" id="VNHW01000006">
    <property type="protein sequence ID" value="TYP87600.1"/>
    <property type="molecule type" value="Genomic_DNA"/>
</dbReference>
<feature type="transmembrane region" description="Helical" evidence="9">
    <location>
        <begin position="111"/>
        <end position="130"/>
    </location>
</feature>
<dbReference type="GO" id="GO:0008076">
    <property type="term" value="C:voltage-gated potassium channel complex"/>
    <property type="evidence" value="ECO:0007669"/>
    <property type="project" value="InterPro"/>
</dbReference>
<feature type="transmembrane region" description="Helical" evidence="9">
    <location>
        <begin position="251"/>
        <end position="275"/>
    </location>
</feature>
<feature type="transmembrane region" description="Helical" evidence="9">
    <location>
        <begin position="188"/>
        <end position="208"/>
    </location>
</feature>
<dbReference type="Pfam" id="PF07885">
    <property type="entry name" value="Ion_trans_2"/>
    <property type="match status" value="1"/>
</dbReference>
<accession>A0A5S5CUZ8</accession>
<keyword evidence="3 9" id="KW-0812">Transmembrane</keyword>
<feature type="region of interest" description="Disordered" evidence="8">
    <location>
        <begin position="311"/>
        <end position="345"/>
    </location>
</feature>
<evidence type="ECO:0000256" key="2">
    <source>
        <dbReference type="ARBA" id="ARBA00022448"/>
    </source>
</evidence>
<dbReference type="Gene3D" id="1.10.287.70">
    <property type="match status" value="1"/>
</dbReference>
<feature type="region of interest" description="Disordered" evidence="8">
    <location>
        <begin position="1"/>
        <end position="31"/>
    </location>
</feature>
<keyword evidence="6 9" id="KW-0472">Membrane</keyword>
<feature type="domain" description="Potassium channel" evidence="10">
    <location>
        <begin position="201"/>
        <end position="275"/>
    </location>
</feature>
<comment type="caution">
    <text evidence="11">The sequence shown here is derived from an EMBL/GenBank/DDBJ whole genome shotgun (WGS) entry which is preliminary data.</text>
</comment>
<feature type="region of interest" description="Disordered" evidence="8">
    <location>
        <begin position="54"/>
        <end position="77"/>
    </location>
</feature>
<evidence type="ECO:0000313" key="11">
    <source>
        <dbReference type="EMBL" id="TYP87600.1"/>
    </source>
</evidence>
<dbReference type="GO" id="GO:0005249">
    <property type="term" value="F:voltage-gated potassium channel activity"/>
    <property type="evidence" value="ECO:0007669"/>
    <property type="project" value="InterPro"/>
</dbReference>
<keyword evidence="12" id="KW-1185">Reference proteome</keyword>
<evidence type="ECO:0000256" key="5">
    <source>
        <dbReference type="ARBA" id="ARBA00023065"/>
    </source>
</evidence>
<comment type="subcellular location">
    <subcellularLocation>
        <location evidence="1">Membrane</location>
        <topology evidence="1">Multi-pass membrane protein</topology>
    </subcellularLocation>
</comment>
<evidence type="ECO:0000256" key="1">
    <source>
        <dbReference type="ARBA" id="ARBA00004141"/>
    </source>
</evidence>
<dbReference type="PANTHER" id="PTHR11537:SF254">
    <property type="entry name" value="POTASSIUM VOLTAGE-GATED CHANNEL PROTEIN SHAB"/>
    <property type="match status" value="1"/>
</dbReference>
<evidence type="ECO:0000313" key="12">
    <source>
        <dbReference type="Proteomes" id="UP000322499"/>
    </source>
</evidence>
<gene>
    <name evidence="11" type="ORF">BD833_106191</name>
</gene>
<dbReference type="PANTHER" id="PTHR11537">
    <property type="entry name" value="VOLTAGE-GATED POTASSIUM CHANNEL"/>
    <property type="match status" value="1"/>
</dbReference>
<dbReference type="Proteomes" id="UP000322499">
    <property type="component" value="Unassembled WGS sequence"/>
</dbReference>
<sequence>MADGPAGAEGSPVAEDPGSAVVTSPSKEHPATARAAAAIMITAGRRQITHLTLGRGPWEPRLPSEPMADPTTTGDTRRERWERAAEWPLTGAAVLFLAAYAWPILDQDLAPSWRWVCTVVAWTTWAAFAVDYGVRLTLAEQRRRFVRTHPLDLAVVVLPLFRPLRLLRLVTLLSVLNRHAGRSLRGRVVVYVSGATALTMVVSSLAILDAERGAEGANIETYGGALWWSFATVTTVGYGDRYPVTTTGRMIAAGLMLAGIALLGVITATFASWLVQRVEEIEDESTSLTRGDVQALVAEIAALRAEVTRVGGAAGDGPAGDRSALDAAAGDGPPVGSTAARSARG</sequence>
<keyword evidence="2" id="KW-0813">Transport</keyword>
<evidence type="ECO:0000259" key="10">
    <source>
        <dbReference type="Pfam" id="PF07885"/>
    </source>
</evidence>
<name>A0A5S5CUZ8_9ACTN</name>
<evidence type="ECO:0000256" key="9">
    <source>
        <dbReference type="SAM" id="Phobius"/>
    </source>
</evidence>
<evidence type="ECO:0000256" key="4">
    <source>
        <dbReference type="ARBA" id="ARBA00022989"/>
    </source>
</evidence>
<dbReference type="PRINTS" id="PR00169">
    <property type="entry name" value="KCHANNEL"/>
</dbReference>
<proteinExistence type="predicted"/>
<dbReference type="GO" id="GO:0001508">
    <property type="term" value="P:action potential"/>
    <property type="evidence" value="ECO:0007669"/>
    <property type="project" value="TreeGrafter"/>
</dbReference>
<evidence type="ECO:0000256" key="7">
    <source>
        <dbReference type="ARBA" id="ARBA00023303"/>
    </source>
</evidence>
<keyword evidence="4 9" id="KW-1133">Transmembrane helix</keyword>
<protein>
    <submittedName>
        <fullName evidence="11">Voltage-gated potassium channel</fullName>
    </submittedName>
</protein>